<evidence type="ECO:0000256" key="2">
    <source>
        <dbReference type="SAM" id="Phobius"/>
    </source>
</evidence>
<gene>
    <name evidence="3" type="ORF">BCV69DRAFT_299914</name>
</gene>
<proteinExistence type="predicted"/>
<organism evidence="3 4">
    <name type="scientific">Pseudomicrostroma glucosiphilum</name>
    <dbReference type="NCBI Taxonomy" id="1684307"/>
    <lineage>
        <taxon>Eukaryota</taxon>
        <taxon>Fungi</taxon>
        <taxon>Dikarya</taxon>
        <taxon>Basidiomycota</taxon>
        <taxon>Ustilaginomycotina</taxon>
        <taxon>Exobasidiomycetes</taxon>
        <taxon>Microstromatales</taxon>
        <taxon>Microstromatales incertae sedis</taxon>
        <taxon>Pseudomicrostroma</taxon>
    </lineage>
</organism>
<evidence type="ECO:0000313" key="3">
    <source>
        <dbReference type="EMBL" id="PWN20175.1"/>
    </source>
</evidence>
<accession>A0A316UAW0</accession>
<evidence type="ECO:0000256" key="1">
    <source>
        <dbReference type="SAM" id="MobiDB-lite"/>
    </source>
</evidence>
<feature type="compositionally biased region" description="Basic and acidic residues" evidence="1">
    <location>
        <begin position="48"/>
        <end position="58"/>
    </location>
</feature>
<dbReference type="RefSeq" id="XP_025347335.1">
    <property type="nucleotide sequence ID" value="XM_025494389.1"/>
</dbReference>
<dbReference type="EMBL" id="KZ819329">
    <property type="protein sequence ID" value="PWN20175.1"/>
    <property type="molecule type" value="Genomic_DNA"/>
</dbReference>
<reference evidence="3 4" key="1">
    <citation type="journal article" date="2018" name="Mol. Biol. Evol.">
        <title>Broad Genomic Sampling Reveals a Smut Pathogenic Ancestry of the Fungal Clade Ustilaginomycotina.</title>
        <authorList>
            <person name="Kijpornyongpan T."/>
            <person name="Mondo S.J."/>
            <person name="Barry K."/>
            <person name="Sandor L."/>
            <person name="Lee J."/>
            <person name="Lipzen A."/>
            <person name="Pangilinan J."/>
            <person name="LaButti K."/>
            <person name="Hainaut M."/>
            <person name="Henrissat B."/>
            <person name="Grigoriev I.V."/>
            <person name="Spatafora J.W."/>
            <person name="Aime M.C."/>
        </authorList>
    </citation>
    <scope>NUCLEOTIDE SEQUENCE [LARGE SCALE GENOMIC DNA]</scope>
    <source>
        <strain evidence="3 4">MCA 4718</strain>
    </source>
</reference>
<feature type="region of interest" description="Disordered" evidence="1">
    <location>
        <begin position="111"/>
        <end position="139"/>
    </location>
</feature>
<keyword evidence="2" id="KW-1133">Transmembrane helix</keyword>
<feature type="compositionally biased region" description="Basic and acidic residues" evidence="1">
    <location>
        <begin position="76"/>
        <end position="89"/>
    </location>
</feature>
<keyword evidence="2" id="KW-0472">Membrane</keyword>
<dbReference type="Proteomes" id="UP000245942">
    <property type="component" value="Unassembled WGS sequence"/>
</dbReference>
<feature type="compositionally biased region" description="Basic and acidic residues" evidence="1">
    <location>
        <begin position="111"/>
        <end position="131"/>
    </location>
</feature>
<evidence type="ECO:0000313" key="4">
    <source>
        <dbReference type="Proteomes" id="UP000245942"/>
    </source>
</evidence>
<sequence>MPLPPPPPPRSQPVPPRLPLRNWAAAFAAVAILPTGFLLGSYIHERTHEEPISREKLAASEAQQHKKPSLSFAETPEQKEATRLKKEQEQQALERERRIVQLRWELEDVTSKMQDVKSRGWDTSKRSHDVSGSEQVKTT</sequence>
<dbReference type="AlphaFoldDB" id="A0A316UAW0"/>
<keyword evidence="2" id="KW-0812">Transmembrane</keyword>
<name>A0A316UAW0_9BASI</name>
<keyword evidence="4" id="KW-1185">Reference proteome</keyword>
<feature type="region of interest" description="Disordered" evidence="1">
    <location>
        <begin position="48"/>
        <end position="89"/>
    </location>
</feature>
<feature type="transmembrane region" description="Helical" evidence="2">
    <location>
        <begin position="20"/>
        <end position="43"/>
    </location>
</feature>
<protein>
    <submittedName>
        <fullName evidence="3">Uncharacterized protein</fullName>
    </submittedName>
</protein>
<dbReference type="GeneID" id="37016123"/>